<feature type="domain" description="ABC transmembrane type-1" evidence="8">
    <location>
        <begin position="67"/>
        <end position="252"/>
    </location>
</feature>
<dbReference type="Gene3D" id="1.10.3720.10">
    <property type="entry name" value="MetI-like"/>
    <property type="match status" value="1"/>
</dbReference>
<evidence type="ECO:0000313" key="9">
    <source>
        <dbReference type="EMBL" id="OAE45668.1"/>
    </source>
</evidence>
<sequence>MNRILESLGWTGRYLWAGWAGLSGIFCFLAAWQAGHEIYGSFILPSPGETFAAIGLLAARPDFFAIVSQSAVRALTGFAIAVGIGTVAGVLAGYSFAAMRLMKPVVTVLLGVPPIGWIVLALIWFGSSGGTAIMTVVIASTPVSFAGALEGVAKRDRQLEVMAQAFGASWFYRLRTVTMPHVLSYLFPAWTTTAGSAWKVTVMAELLSNSGGIGGELATARALFDIAQVSAWLTITVGLALLTDYGLLHLLREALERWRAAGLPWGVKR</sequence>
<evidence type="ECO:0000256" key="4">
    <source>
        <dbReference type="ARBA" id="ARBA00022692"/>
    </source>
</evidence>
<protein>
    <submittedName>
        <fullName evidence="9">ABC transporter permease</fullName>
    </submittedName>
</protein>
<keyword evidence="2 7" id="KW-0813">Transport</keyword>
<feature type="transmembrane region" description="Helical" evidence="7">
    <location>
        <begin position="231"/>
        <end position="251"/>
    </location>
</feature>
<dbReference type="RefSeq" id="WP_063949238.1">
    <property type="nucleotide sequence ID" value="NZ_LXPS01000013.1"/>
</dbReference>
<evidence type="ECO:0000256" key="6">
    <source>
        <dbReference type="ARBA" id="ARBA00023136"/>
    </source>
</evidence>
<dbReference type="PANTHER" id="PTHR30151:SF0">
    <property type="entry name" value="ABC TRANSPORTER PERMEASE PROTEIN MJ0413-RELATED"/>
    <property type="match status" value="1"/>
</dbReference>
<comment type="subcellular location">
    <subcellularLocation>
        <location evidence="1 7">Cell membrane</location>
        <topology evidence="1 7">Multi-pass membrane protein</topology>
    </subcellularLocation>
</comment>
<keyword evidence="4 7" id="KW-0812">Transmembrane</keyword>
<proteinExistence type="inferred from homology"/>
<dbReference type="AlphaFoldDB" id="A0A176XBU6"/>
<dbReference type="Pfam" id="PF00528">
    <property type="entry name" value="BPD_transp_1"/>
    <property type="match status" value="1"/>
</dbReference>
<feature type="transmembrane region" description="Helical" evidence="7">
    <location>
        <begin position="106"/>
        <end position="125"/>
    </location>
</feature>
<feature type="transmembrane region" description="Helical" evidence="7">
    <location>
        <begin position="131"/>
        <end position="149"/>
    </location>
</feature>
<dbReference type="GO" id="GO:0055085">
    <property type="term" value="P:transmembrane transport"/>
    <property type="evidence" value="ECO:0007669"/>
    <property type="project" value="InterPro"/>
</dbReference>
<dbReference type="GO" id="GO:0005886">
    <property type="term" value="C:plasma membrane"/>
    <property type="evidence" value="ECO:0007669"/>
    <property type="project" value="UniProtKB-SubCell"/>
</dbReference>
<evidence type="ECO:0000313" key="10">
    <source>
        <dbReference type="Proteomes" id="UP000077098"/>
    </source>
</evidence>
<evidence type="ECO:0000256" key="2">
    <source>
        <dbReference type="ARBA" id="ARBA00022448"/>
    </source>
</evidence>
<reference evidence="9 10" key="1">
    <citation type="submission" date="2016-05" db="EMBL/GenBank/DDBJ databases">
        <authorList>
            <person name="Lavstsen T."/>
            <person name="Jespersen J.S."/>
        </authorList>
    </citation>
    <scope>NUCLEOTIDE SEQUENCE [LARGE SCALE GENOMIC DNA]</scope>
    <source>
        <strain evidence="9 10">KCJ1736</strain>
    </source>
</reference>
<comment type="caution">
    <text evidence="9">The sequence shown here is derived from an EMBL/GenBank/DDBJ whole genome shotgun (WGS) entry which is preliminary data.</text>
</comment>
<evidence type="ECO:0000256" key="5">
    <source>
        <dbReference type="ARBA" id="ARBA00022989"/>
    </source>
</evidence>
<feature type="transmembrane region" description="Helical" evidence="7">
    <location>
        <begin position="14"/>
        <end position="32"/>
    </location>
</feature>
<dbReference type="SUPFAM" id="SSF161098">
    <property type="entry name" value="MetI-like"/>
    <property type="match status" value="1"/>
</dbReference>
<feature type="transmembrane region" description="Helical" evidence="7">
    <location>
        <begin position="39"/>
        <end position="59"/>
    </location>
</feature>
<organism evidence="9 10">
    <name type="scientific">Agrobacterium tumefaciens</name>
    <dbReference type="NCBI Taxonomy" id="358"/>
    <lineage>
        <taxon>Bacteria</taxon>
        <taxon>Pseudomonadati</taxon>
        <taxon>Pseudomonadota</taxon>
        <taxon>Alphaproteobacteria</taxon>
        <taxon>Hyphomicrobiales</taxon>
        <taxon>Rhizobiaceae</taxon>
        <taxon>Rhizobium/Agrobacterium group</taxon>
        <taxon>Agrobacterium</taxon>
        <taxon>Agrobacterium tumefaciens complex</taxon>
    </lineage>
</organism>
<accession>A0A176XBU6</accession>
<gene>
    <name evidence="9" type="ORF">A7J57_16835</name>
</gene>
<evidence type="ECO:0000256" key="1">
    <source>
        <dbReference type="ARBA" id="ARBA00004651"/>
    </source>
</evidence>
<dbReference type="PROSITE" id="PS50928">
    <property type="entry name" value="ABC_TM1"/>
    <property type="match status" value="1"/>
</dbReference>
<comment type="similarity">
    <text evidence="7">Belongs to the binding-protein-dependent transport system permease family.</text>
</comment>
<evidence type="ECO:0000259" key="8">
    <source>
        <dbReference type="PROSITE" id="PS50928"/>
    </source>
</evidence>
<keyword evidence="6 7" id="KW-0472">Membrane</keyword>
<dbReference type="Proteomes" id="UP000077098">
    <property type="component" value="Unassembled WGS sequence"/>
</dbReference>
<evidence type="ECO:0000256" key="7">
    <source>
        <dbReference type="RuleBase" id="RU363032"/>
    </source>
</evidence>
<feature type="transmembrane region" description="Helical" evidence="7">
    <location>
        <begin position="71"/>
        <end position="94"/>
    </location>
</feature>
<keyword evidence="5 7" id="KW-1133">Transmembrane helix</keyword>
<dbReference type="PANTHER" id="PTHR30151">
    <property type="entry name" value="ALKANE SULFONATE ABC TRANSPORTER-RELATED, MEMBRANE SUBUNIT"/>
    <property type="match status" value="1"/>
</dbReference>
<dbReference type="InterPro" id="IPR000515">
    <property type="entry name" value="MetI-like"/>
</dbReference>
<dbReference type="InterPro" id="IPR035906">
    <property type="entry name" value="MetI-like_sf"/>
</dbReference>
<dbReference type="CDD" id="cd06261">
    <property type="entry name" value="TM_PBP2"/>
    <property type="match status" value="1"/>
</dbReference>
<name>A0A176XBU6_AGRTU</name>
<keyword evidence="3" id="KW-1003">Cell membrane</keyword>
<evidence type="ECO:0000256" key="3">
    <source>
        <dbReference type="ARBA" id="ARBA00022475"/>
    </source>
</evidence>
<dbReference type="EMBL" id="LXPS01000013">
    <property type="protein sequence ID" value="OAE45668.1"/>
    <property type="molecule type" value="Genomic_DNA"/>
</dbReference>